<sequence>MGVELWWLPSLIVFGAAAASVAAVIVALRRRAKSRALRTHAAADARQRQAAISLVRADDQVQAATDELGFAVAQFGDRAAQDLRAALDASRRDLRDAFALQQKLDDAKPETAAVRLRLIDQITALAESATERLQQQLGQLDARRGVERNAPAALDEVRQGLAEVATRASAAEATLERLGTRYADGAVTGMRNALRAARTAEGQARIAAEAVASRLAAGGSDPVGVDLAAAERGVYRASRSLDAADAAAAHLRGAATALSEAIAAAESRLAEARSLRDRHEEPESRATLGHAIAETDQQLLRLAEPGREADPSADLVALREVVARLDRAHADARNRQLRLENARAALGGTLVTAESQITVTRDFISDNRSRVGASARTRLAEAERQLALARVEADPVTALDTARRAMTHATDADALARFDTH</sequence>
<keyword evidence="1" id="KW-1133">Transmembrane helix</keyword>
<comment type="caution">
    <text evidence="2">The sequence shown here is derived from an EMBL/GenBank/DDBJ whole genome shotgun (WGS) entry which is preliminary data.</text>
</comment>
<reference evidence="2 3" key="1">
    <citation type="submission" date="2018-11" db="EMBL/GenBank/DDBJ databases">
        <title>Cryobacterium sp. nov., isolated from rhizosphere soil of lettuce.</title>
        <authorList>
            <person name="Wang Y."/>
        </authorList>
    </citation>
    <scope>NUCLEOTIDE SEQUENCE [LARGE SCALE GENOMIC DNA]</scope>
    <source>
        <strain evidence="2 3">NEAU-85</strain>
    </source>
</reference>
<accession>A0A3M8LRP0</accession>
<dbReference type="EMBL" id="RDSR01000001">
    <property type="protein sequence ID" value="RNE67424.1"/>
    <property type="molecule type" value="Genomic_DNA"/>
</dbReference>
<name>A0A3M8LRP0_9MICO</name>
<dbReference type="OrthoDB" id="5105562at2"/>
<keyword evidence="1" id="KW-0812">Transmembrane</keyword>
<organism evidence="2 3">
    <name type="scientific">Cryobacterium tepidiphilum</name>
    <dbReference type="NCBI Taxonomy" id="2486026"/>
    <lineage>
        <taxon>Bacteria</taxon>
        <taxon>Bacillati</taxon>
        <taxon>Actinomycetota</taxon>
        <taxon>Actinomycetes</taxon>
        <taxon>Micrococcales</taxon>
        <taxon>Microbacteriaceae</taxon>
        <taxon>Cryobacterium</taxon>
    </lineage>
</organism>
<evidence type="ECO:0000256" key="1">
    <source>
        <dbReference type="SAM" id="Phobius"/>
    </source>
</evidence>
<evidence type="ECO:0000313" key="3">
    <source>
        <dbReference type="Proteomes" id="UP000279859"/>
    </source>
</evidence>
<keyword evidence="3" id="KW-1185">Reference proteome</keyword>
<dbReference type="RefSeq" id="WP_123044454.1">
    <property type="nucleotide sequence ID" value="NZ_RDSR01000001.1"/>
</dbReference>
<dbReference type="AlphaFoldDB" id="A0A3M8LRP0"/>
<keyword evidence="1" id="KW-0472">Membrane</keyword>
<protein>
    <recommendedName>
        <fullName evidence="4">TPM domain-containing protein</fullName>
    </recommendedName>
</protein>
<evidence type="ECO:0008006" key="4">
    <source>
        <dbReference type="Google" id="ProtNLM"/>
    </source>
</evidence>
<feature type="transmembrane region" description="Helical" evidence="1">
    <location>
        <begin position="6"/>
        <end position="28"/>
    </location>
</feature>
<proteinExistence type="predicted"/>
<dbReference type="Proteomes" id="UP000279859">
    <property type="component" value="Unassembled WGS sequence"/>
</dbReference>
<gene>
    <name evidence="2" type="ORF">EEJ31_01265</name>
</gene>
<evidence type="ECO:0000313" key="2">
    <source>
        <dbReference type="EMBL" id="RNE67424.1"/>
    </source>
</evidence>